<evidence type="ECO:0000256" key="1">
    <source>
        <dbReference type="SAM" id="MobiDB-lite"/>
    </source>
</evidence>
<evidence type="ECO:0000313" key="3">
    <source>
        <dbReference type="Proteomes" id="UP000800235"/>
    </source>
</evidence>
<keyword evidence="3" id="KW-1185">Reference proteome</keyword>
<gene>
    <name evidence="2" type="ORF">EJ08DRAFT_62021</name>
</gene>
<accession>A0A9P4NYE5</accession>
<feature type="region of interest" description="Disordered" evidence="1">
    <location>
        <begin position="145"/>
        <end position="187"/>
    </location>
</feature>
<proteinExistence type="predicted"/>
<sequence>MDVSRATVVPFQTQLLQIPSDHHHQIVHAHRRHSEQGQIRTTPPSSNLQASSRKLPSNFGLTRIKTSFDPPPAPTTNSFPLDFADSPLRSKPAPIDTAPTPRRYREATTSTPVLESTPIAPPPAPLNQHFSHHNFLKQFRSVRFDVSSTSQTPRGPSPNTSPILSQTRPLSTSSMSPITTPFTNLTPITPTPPPLTCPPLPAQYFQHSVPCHQHHIFPSHHQCDSSLQHHPYS</sequence>
<dbReference type="Proteomes" id="UP000800235">
    <property type="component" value="Unassembled WGS sequence"/>
</dbReference>
<feature type="compositionally biased region" description="Polar residues" evidence="1">
    <location>
        <begin position="146"/>
        <end position="176"/>
    </location>
</feature>
<feature type="region of interest" description="Disordered" evidence="1">
    <location>
        <begin position="83"/>
        <end position="105"/>
    </location>
</feature>
<comment type="caution">
    <text evidence="2">The sequence shown here is derived from an EMBL/GenBank/DDBJ whole genome shotgun (WGS) entry which is preliminary data.</text>
</comment>
<feature type="region of interest" description="Disordered" evidence="1">
    <location>
        <begin position="29"/>
        <end position="53"/>
    </location>
</feature>
<protein>
    <submittedName>
        <fullName evidence="2">Uncharacterized protein</fullName>
    </submittedName>
</protein>
<reference evidence="2" key="1">
    <citation type="journal article" date="2020" name="Stud. Mycol.">
        <title>101 Dothideomycetes genomes: a test case for predicting lifestyles and emergence of pathogens.</title>
        <authorList>
            <person name="Haridas S."/>
            <person name="Albert R."/>
            <person name="Binder M."/>
            <person name="Bloem J."/>
            <person name="Labutti K."/>
            <person name="Salamov A."/>
            <person name="Andreopoulos B."/>
            <person name="Baker S."/>
            <person name="Barry K."/>
            <person name="Bills G."/>
            <person name="Bluhm B."/>
            <person name="Cannon C."/>
            <person name="Castanera R."/>
            <person name="Culley D."/>
            <person name="Daum C."/>
            <person name="Ezra D."/>
            <person name="Gonzalez J."/>
            <person name="Henrissat B."/>
            <person name="Kuo A."/>
            <person name="Liang C."/>
            <person name="Lipzen A."/>
            <person name="Lutzoni F."/>
            <person name="Magnuson J."/>
            <person name="Mondo S."/>
            <person name="Nolan M."/>
            <person name="Ohm R."/>
            <person name="Pangilinan J."/>
            <person name="Park H.-J."/>
            <person name="Ramirez L."/>
            <person name="Alfaro M."/>
            <person name="Sun H."/>
            <person name="Tritt A."/>
            <person name="Yoshinaga Y."/>
            <person name="Zwiers L.-H."/>
            <person name="Turgeon B."/>
            <person name="Goodwin S."/>
            <person name="Spatafora J."/>
            <person name="Crous P."/>
            <person name="Grigoriev I."/>
        </authorList>
    </citation>
    <scope>NUCLEOTIDE SEQUENCE</scope>
    <source>
        <strain evidence="2">CBS 130266</strain>
    </source>
</reference>
<dbReference type="AlphaFoldDB" id="A0A9P4NYE5"/>
<organism evidence="2 3">
    <name type="scientific">Tothia fuscella</name>
    <dbReference type="NCBI Taxonomy" id="1048955"/>
    <lineage>
        <taxon>Eukaryota</taxon>
        <taxon>Fungi</taxon>
        <taxon>Dikarya</taxon>
        <taxon>Ascomycota</taxon>
        <taxon>Pezizomycotina</taxon>
        <taxon>Dothideomycetes</taxon>
        <taxon>Pleosporomycetidae</taxon>
        <taxon>Venturiales</taxon>
        <taxon>Cylindrosympodiaceae</taxon>
        <taxon>Tothia</taxon>
    </lineage>
</organism>
<evidence type="ECO:0000313" key="2">
    <source>
        <dbReference type="EMBL" id="KAF2433648.1"/>
    </source>
</evidence>
<name>A0A9P4NYE5_9PEZI</name>
<feature type="compositionally biased region" description="Low complexity" evidence="1">
    <location>
        <begin position="177"/>
        <end position="187"/>
    </location>
</feature>
<dbReference type="EMBL" id="MU007020">
    <property type="protein sequence ID" value="KAF2433648.1"/>
    <property type="molecule type" value="Genomic_DNA"/>
</dbReference>
<feature type="compositionally biased region" description="Polar residues" evidence="1">
    <location>
        <begin position="36"/>
        <end position="53"/>
    </location>
</feature>